<dbReference type="PRINTS" id="PR00081">
    <property type="entry name" value="GDHRDH"/>
</dbReference>
<evidence type="ECO:0000313" key="2">
    <source>
        <dbReference type="EMBL" id="SEI91994.1"/>
    </source>
</evidence>
<accession>A0A1H6UMP6</accession>
<dbReference type="NCBIfam" id="NF004846">
    <property type="entry name" value="PRK06197.1"/>
    <property type="match status" value="1"/>
</dbReference>
<dbReference type="CDD" id="cd05327">
    <property type="entry name" value="retinol-DH_like_SDR_c_like"/>
    <property type="match status" value="1"/>
</dbReference>
<dbReference type="InterPro" id="IPR002347">
    <property type="entry name" value="SDR_fam"/>
</dbReference>
<dbReference type="Proteomes" id="UP000199532">
    <property type="component" value="Unassembled WGS sequence"/>
</dbReference>
<organism evidence="2 3">
    <name type="scientific">Dyadobacter koreensis</name>
    <dbReference type="NCBI Taxonomy" id="408657"/>
    <lineage>
        <taxon>Bacteria</taxon>
        <taxon>Pseudomonadati</taxon>
        <taxon>Bacteroidota</taxon>
        <taxon>Cytophagia</taxon>
        <taxon>Cytophagales</taxon>
        <taxon>Spirosomataceae</taxon>
        <taxon>Dyadobacter</taxon>
    </lineage>
</organism>
<evidence type="ECO:0000256" key="1">
    <source>
        <dbReference type="ARBA" id="ARBA00023002"/>
    </source>
</evidence>
<sequence>MWTKENIPDQSGKTALITGANTGLGYEIAKALYEAGAHVILASRDEKKTNQATENILALPGKGAVESGILDLANLGQVRKFAEMIMEKHSRLDLLINNAGVMTPPESKTNDGYELQFGVNFLGHFALTGHLFPLLKKTVYPRVVTVSSGAHKMVKEIDFDNLRSEKSYDANREYAISKLADLQFMVELNRLATKSGEDIISVAAHPGITQTNLSRHMSQEDFQAALDHFKVKALMPAWQGALPALFAATSPTVKSGDYYGPDGEFELIGYPGIAELSAHAVNETQGKRLWRYAQAATGLNFPEIPKDNI</sequence>
<dbReference type="Gene3D" id="3.40.50.720">
    <property type="entry name" value="NAD(P)-binding Rossmann-like Domain"/>
    <property type="match status" value="1"/>
</dbReference>
<name>A0A1H6UMP6_9BACT</name>
<dbReference type="RefSeq" id="WP_090335563.1">
    <property type="nucleotide sequence ID" value="NZ_FNXY01000004.1"/>
</dbReference>
<dbReference type="SUPFAM" id="SSF51735">
    <property type="entry name" value="NAD(P)-binding Rossmann-fold domains"/>
    <property type="match status" value="1"/>
</dbReference>
<protein>
    <submittedName>
        <fullName evidence="2">NAD(P)-dependent dehydrogenase, short-chain alcohol dehydrogenase family</fullName>
    </submittedName>
</protein>
<dbReference type="PANTHER" id="PTHR43157:SF31">
    <property type="entry name" value="PHOSPHATIDYLINOSITOL-GLYCAN BIOSYNTHESIS CLASS F PROTEIN"/>
    <property type="match status" value="1"/>
</dbReference>
<gene>
    <name evidence="2" type="ORF">SAMN04487995_2553</name>
</gene>
<dbReference type="PANTHER" id="PTHR43157">
    <property type="entry name" value="PHOSPHATIDYLINOSITOL-GLYCAN BIOSYNTHESIS CLASS F PROTEIN-RELATED"/>
    <property type="match status" value="1"/>
</dbReference>
<reference evidence="2 3" key="1">
    <citation type="submission" date="2016-10" db="EMBL/GenBank/DDBJ databases">
        <authorList>
            <person name="de Groot N.N."/>
        </authorList>
    </citation>
    <scope>NUCLEOTIDE SEQUENCE [LARGE SCALE GENOMIC DNA]</scope>
    <source>
        <strain evidence="2 3">DSM 19938</strain>
    </source>
</reference>
<dbReference type="GO" id="GO:0016491">
    <property type="term" value="F:oxidoreductase activity"/>
    <property type="evidence" value="ECO:0007669"/>
    <property type="project" value="UniProtKB-KW"/>
</dbReference>
<dbReference type="OrthoDB" id="597510at2"/>
<dbReference type="AlphaFoldDB" id="A0A1H6UMP6"/>
<proteinExistence type="predicted"/>
<evidence type="ECO:0000313" key="3">
    <source>
        <dbReference type="Proteomes" id="UP000199532"/>
    </source>
</evidence>
<keyword evidence="3" id="KW-1185">Reference proteome</keyword>
<dbReference type="EMBL" id="FNXY01000004">
    <property type="protein sequence ID" value="SEI91994.1"/>
    <property type="molecule type" value="Genomic_DNA"/>
</dbReference>
<keyword evidence="1" id="KW-0560">Oxidoreductase</keyword>
<dbReference type="Pfam" id="PF00106">
    <property type="entry name" value="adh_short"/>
    <property type="match status" value="1"/>
</dbReference>
<dbReference type="STRING" id="408657.SAMN04487995_2553"/>
<dbReference type="InterPro" id="IPR036291">
    <property type="entry name" value="NAD(P)-bd_dom_sf"/>
</dbReference>